<protein>
    <submittedName>
        <fullName evidence="3">Uncharacterized protein</fullName>
    </submittedName>
</protein>
<feature type="compositionally biased region" description="Acidic residues" evidence="1">
    <location>
        <begin position="263"/>
        <end position="284"/>
    </location>
</feature>
<keyword evidence="2" id="KW-1133">Transmembrane helix</keyword>
<evidence type="ECO:0000256" key="1">
    <source>
        <dbReference type="SAM" id="MobiDB-lite"/>
    </source>
</evidence>
<feature type="compositionally biased region" description="Polar residues" evidence="1">
    <location>
        <begin position="656"/>
        <end position="666"/>
    </location>
</feature>
<feature type="compositionally biased region" description="Basic and acidic residues" evidence="1">
    <location>
        <begin position="636"/>
        <end position="646"/>
    </location>
</feature>
<proteinExistence type="predicted"/>
<feature type="compositionally biased region" description="Basic and acidic residues" evidence="1">
    <location>
        <begin position="170"/>
        <end position="182"/>
    </location>
</feature>
<keyword evidence="2" id="KW-0472">Membrane</keyword>
<feature type="compositionally biased region" description="Polar residues" evidence="1">
    <location>
        <begin position="183"/>
        <end position="192"/>
    </location>
</feature>
<gene>
    <name evidence="3" type="ORF">COCNU_12G005350</name>
</gene>
<dbReference type="Proteomes" id="UP000797356">
    <property type="component" value="Chromosome 12"/>
</dbReference>
<feature type="compositionally biased region" description="Basic residues" evidence="1">
    <location>
        <begin position="861"/>
        <end position="870"/>
    </location>
</feature>
<feature type="compositionally biased region" description="Basic and acidic residues" evidence="1">
    <location>
        <begin position="542"/>
        <end position="554"/>
    </location>
</feature>
<feature type="region of interest" description="Disordered" evidence="1">
    <location>
        <begin position="462"/>
        <end position="666"/>
    </location>
</feature>
<reference evidence="3" key="1">
    <citation type="journal article" date="2017" name="Gigascience">
        <title>The genome draft of coconut (Cocos nucifera).</title>
        <authorList>
            <person name="Xiao Y."/>
            <person name="Xu P."/>
            <person name="Fan H."/>
            <person name="Baudouin L."/>
            <person name="Xia W."/>
            <person name="Bocs S."/>
            <person name="Xu J."/>
            <person name="Li Q."/>
            <person name="Guo A."/>
            <person name="Zhou L."/>
            <person name="Li J."/>
            <person name="Wu Y."/>
            <person name="Ma Z."/>
            <person name="Armero A."/>
            <person name="Issali A.E."/>
            <person name="Liu N."/>
            <person name="Peng M."/>
            <person name="Yang Y."/>
        </authorList>
    </citation>
    <scope>NUCLEOTIDE SEQUENCE</scope>
    <source>
        <tissue evidence="3">Spear leaf of Hainan Tall coconut</tissue>
    </source>
</reference>
<dbReference type="EMBL" id="CM017883">
    <property type="protein sequence ID" value="KAG1365535.1"/>
    <property type="molecule type" value="Genomic_DNA"/>
</dbReference>
<reference evidence="3" key="2">
    <citation type="submission" date="2019-07" db="EMBL/GenBank/DDBJ databases">
        <authorList>
            <person name="Yang Y."/>
            <person name="Bocs S."/>
            <person name="Baudouin L."/>
        </authorList>
    </citation>
    <scope>NUCLEOTIDE SEQUENCE</scope>
    <source>
        <tissue evidence="3">Spear leaf of Hainan Tall coconut</tissue>
    </source>
</reference>
<keyword evidence="2" id="KW-0812">Transmembrane</keyword>
<accession>A0A8K0IR93</accession>
<evidence type="ECO:0000313" key="3">
    <source>
        <dbReference type="EMBL" id="KAG1365535.1"/>
    </source>
</evidence>
<feature type="region of interest" description="Disordered" evidence="1">
    <location>
        <begin position="132"/>
        <end position="290"/>
    </location>
</feature>
<keyword evidence="4" id="KW-1185">Reference proteome</keyword>
<feature type="compositionally biased region" description="Basic and acidic residues" evidence="1">
    <location>
        <begin position="842"/>
        <end position="852"/>
    </location>
</feature>
<feature type="transmembrane region" description="Helical" evidence="2">
    <location>
        <begin position="12"/>
        <end position="39"/>
    </location>
</feature>
<feature type="region of interest" description="Disordered" evidence="1">
    <location>
        <begin position="83"/>
        <end position="116"/>
    </location>
</feature>
<dbReference type="AlphaFoldDB" id="A0A8K0IR93"/>
<dbReference type="PANTHER" id="PTHR33870">
    <property type="entry name" value="CARDIOMYOPATHY-ASSOCIATED PROTEIN"/>
    <property type="match status" value="1"/>
</dbReference>
<feature type="compositionally biased region" description="Basic and acidic residues" evidence="1">
    <location>
        <begin position="465"/>
        <end position="480"/>
    </location>
</feature>
<dbReference type="OrthoDB" id="1908091at2759"/>
<sequence length="870" mass="94306">MVFFVLILYKFFPSLFVFLVSSSPVIVCTAVLLGTILVYGEPNIPEVEEKDGKTPRLGPLKVGAVANVEGRRENRENAVRHAALSDGRSSVGSKAVAQNERDGRGDDSMAESSLVDEDKKVNYGKKVSKVKKIHGHGIAKKKESSLEKLAASGPKAGEDVGGATTLNQKKAKDLKEGVDKPTSDNGLDSSLGSRWHDVDRHNASSGSESDKAESSSPDAASMSDIMPMLGELHPLLLDSEAPQPALLSEDNSDAASVGLSDDGSAEEEAENQDDDNDEEGQEKDDETKTVVTWTADDQKNLVELGKSELERNRRLENVIAKRRARKLMEKNLIDLDSNDLLPSIEELSRFQVQIPPVFAPRRNPFDIPSDADLIPGSAPSGLLLRQNPWDLPYEQPDETGSSMVENSGQQEVVTNPQRDILFRRHESFTSEALFLGDLTQERRAFRFKPYFVAERTDAAETGFADDQRESSVESDSKASSKSDAISSATEQESHKEMPEQELHQQSDSIAYQDAESSEPESQSSDEADSVDVEQVLSGISPSDDHSMVMEEAHQAAEAFGEVGAETSEELEPHAIASDAEVIDEKYESGSSTSSEENEKSTKASFDEQAASMEKTMGDSPTGSVNSGKSVTADSDIQGREAERVDDNQVAEPVYDSSPSAIGKTQSNVSALDEALFGAGKEGSNSHDSLMSDMQADVSIVGSPPRTAERNASLGESAGEELASSGQGFWVASSLASIEENESRLREISEIRELDVIGDELYGVHDDLVHPSSPILPKATSGRRLHRLSLSSRRSSLSSVGTESREVLYVEKSVSNSLTISLQQNPRRRMESNEPKNSPNRIQTEKICGKEDQNGLESVGGAHRRCRMAAA</sequence>
<organism evidence="3 4">
    <name type="scientific">Cocos nucifera</name>
    <name type="common">Coconut palm</name>
    <dbReference type="NCBI Taxonomy" id="13894"/>
    <lineage>
        <taxon>Eukaryota</taxon>
        <taxon>Viridiplantae</taxon>
        <taxon>Streptophyta</taxon>
        <taxon>Embryophyta</taxon>
        <taxon>Tracheophyta</taxon>
        <taxon>Spermatophyta</taxon>
        <taxon>Magnoliopsida</taxon>
        <taxon>Liliopsida</taxon>
        <taxon>Arecaceae</taxon>
        <taxon>Arecoideae</taxon>
        <taxon>Cocoseae</taxon>
        <taxon>Attaleinae</taxon>
        <taxon>Cocos</taxon>
    </lineage>
</organism>
<feature type="compositionally biased region" description="Acidic residues" evidence="1">
    <location>
        <begin position="515"/>
        <end position="531"/>
    </location>
</feature>
<feature type="compositionally biased region" description="Basic and acidic residues" evidence="1">
    <location>
        <begin position="194"/>
        <end position="213"/>
    </location>
</feature>
<evidence type="ECO:0000256" key="2">
    <source>
        <dbReference type="SAM" id="Phobius"/>
    </source>
</evidence>
<comment type="caution">
    <text evidence="3">The sequence shown here is derived from an EMBL/GenBank/DDBJ whole genome shotgun (WGS) entry which is preliminary data.</text>
</comment>
<evidence type="ECO:0000313" key="4">
    <source>
        <dbReference type="Proteomes" id="UP000797356"/>
    </source>
</evidence>
<dbReference type="PANTHER" id="PTHR33870:SF4">
    <property type="entry name" value="CARDIOMYOPATHY-ASSOCIATED PROTEIN"/>
    <property type="match status" value="1"/>
</dbReference>
<feature type="compositionally biased region" description="Basic and acidic residues" evidence="1">
    <location>
        <begin position="491"/>
        <end position="504"/>
    </location>
</feature>
<name>A0A8K0IR93_COCNU</name>
<feature type="compositionally biased region" description="Basic and acidic residues" evidence="1">
    <location>
        <begin position="596"/>
        <end position="605"/>
    </location>
</feature>
<feature type="region of interest" description="Disordered" evidence="1">
    <location>
        <begin position="821"/>
        <end position="870"/>
    </location>
</feature>
<feature type="region of interest" description="Disordered" evidence="1">
    <location>
        <begin position="389"/>
        <end position="412"/>
    </location>
</feature>
<feature type="compositionally biased region" description="Polar residues" evidence="1">
    <location>
        <begin position="618"/>
        <end position="634"/>
    </location>
</feature>
<feature type="compositionally biased region" description="Polar residues" evidence="1">
    <location>
        <begin position="398"/>
        <end position="412"/>
    </location>
</feature>